<dbReference type="OrthoDB" id="283895at2"/>
<dbReference type="KEGG" id="tpol:Mal48_32410"/>
<dbReference type="AlphaFoldDB" id="A0A517QQS1"/>
<sequence>MIGMRIDQARGLFFDRAAVTSAADRAQRRVLSRFGAFVRRGARSSIRKRKTISQPGSPPSSHTGLLKNNIFFVYEPLRSSVIIGPILLSGKGTDAPALLEHGGHAVGRRRKKRVRLTYRPRPFMGPAFERETPKLPAMWRDSVR</sequence>
<evidence type="ECO:0000313" key="2">
    <source>
        <dbReference type="Proteomes" id="UP000315724"/>
    </source>
</evidence>
<evidence type="ECO:0000313" key="1">
    <source>
        <dbReference type="EMBL" id="QDT33984.1"/>
    </source>
</evidence>
<gene>
    <name evidence="1" type="ORF">Mal48_32410</name>
</gene>
<protein>
    <submittedName>
        <fullName evidence="1">Uncharacterized protein</fullName>
    </submittedName>
</protein>
<keyword evidence="2" id="KW-1185">Reference proteome</keyword>
<reference evidence="1 2" key="1">
    <citation type="submission" date="2019-02" db="EMBL/GenBank/DDBJ databases">
        <title>Deep-cultivation of Planctomycetes and their phenomic and genomic characterization uncovers novel biology.</title>
        <authorList>
            <person name="Wiegand S."/>
            <person name="Jogler M."/>
            <person name="Boedeker C."/>
            <person name="Pinto D."/>
            <person name="Vollmers J."/>
            <person name="Rivas-Marin E."/>
            <person name="Kohn T."/>
            <person name="Peeters S.H."/>
            <person name="Heuer A."/>
            <person name="Rast P."/>
            <person name="Oberbeckmann S."/>
            <person name="Bunk B."/>
            <person name="Jeske O."/>
            <person name="Meyerdierks A."/>
            <person name="Storesund J.E."/>
            <person name="Kallscheuer N."/>
            <person name="Luecker S."/>
            <person name="Lage O.M."/>
            <person name="Pohl T."/>
            <person name="Merkel B.J."/>
            <person name="Hornburger P."/>
            <person name="Mueller R.-W."/>
            <person name="Bruemmer F."/>
            <person name="Labrenz M."/>
            <person name="Spormann A.M."/>
            <person name="Op den Camp H."/>
            <person name="Overmann J."/>
            <person name="Amann R."/>
            <person name="Jetten M.S.M."/>
            <person name="Mascher T."/>
            <person name="Medema M.H."/>
            <person name="Devos D.P."/>
            <person name="Kaster A.-K."/>
            <person name="Ovreas L."/>
            <person name="Rohde M."/>
            <person name="Galperin M.Y."/>
            <person name="Jogler C."/>
        </authorList>
    </citation>
    <scope>NUCLEOTIDE SEQUENCE [LARGE SCALE GENOMIC DNA]</scope>
    <source>
        <strain evidence="1 2">Mal48</strain>
    </source>
</reference>
<accession>A0A517QQS1</accession>
<dbReference type="Proteomes" id="UP000315724">
    <property type="component" value="Chromosome"/>
</dbReference>
<name>A0A517QQS1_9PLAN</name>
<organism evidence="1 2">
    <name type="scientific">Thalassoglobus polymorphus</name>
    <dbReference type="NCBI Taxonomy" id="2527994"/>
    <lineage>
        <taxon>Bacteria</taxon>
        <taxon>Pseudomonadati</taxon>
        <taxon>Planctomycetota</taxon>
        <taxon>Planctomycetia</taxon>
        <taxon>Planctomycetales</taxon>
        <taxon>Planctomycetaceae</taxon>
        <taxon>Thalassoglobus</taxon>
    </lineage>
</organism>
<proteinExistence type="predicted"/>
<dbReference type="RefSeq" id="WP_145201192.1">
    <property type="nucleotide sequence ID" value="NZ_CP036267.1"/>
</dbReference>
<dbReference type="EMBL" id="CP036267">
    <property type="protein sequence ID" value="QDT33984.1"/>
    <property type="molecule type" value="Genomic_DNA"/>
</dbReference>